<sequence length="185" mass="21663">MTDYLQRTTMTIKPEMSKTHELIQLLRSLKTAKFVPRSEFLKTICLVDSVLETLFKIEITKTELSTSDRNVIGPLIADLLNAIGAWVSFSVDQIDEAHLEDFKIKRSGLEFLLERYQELPDGKENYLKDAFETFKVTEDIEGWDEQFKNVSSSYDPNVIYTTPDERILNDKETEQLPSSHWWWQY</sequence>
<evidence type="ECO:0000313" key="2">
    <source>
        <dbReference type="Proteomes" id="UP000807504"/>
    </source>
</evidence>
<proteinExistence type="predicted"/>
<evidence type="ECO:0000313" key="1">
    <source>
        <dbReference type="EMBL" id="KAF8787986.1"/>
    </source>
</evidence>
<name>A0A8T0F9X9_ARGBR</name>
<dbReference type="AlphaFoldDB" id="A0A8T0F9X9"/>
<reference evidence="1" key="2">
    <citation type="submission" date="2020-06" db="EMBL/GenBank/DDBJ databases">
        <authorList>
            <person name="Sheffer M."/>
        </authorList>
    </citation>
    <scope>NUCLEOTIDE SEQUENCE</scope>
</reference>
<dbReference type="Proteomes" id="UP000807504">
    <property type="component" value="Unassembled WGS sequence"/>
</dbReference>
<comment type="caution">
    <text evidence="1">The sequence shown here is derived from an EMBL/GenBank/DDBJ whole genome shotgun (WGS) entry which is preliminary data.</text>
</comment>
<protein>
    <submittedName>
        <fullName evidence="1">Uncharacterized protein</fullName>
    </submittedName>
</protein>
<gene>
    <name evidence="1" type="ORF">HNY73_009529</name>
</gene>
<keyword evidence="2" id="KW-1185">Reference proteome</keyword>
<organism evidence="1 2">
    <name type="scientific">Argiope bruennichi</name>
    <name type="common">Wasp spider</name>
    <name type="synonym">Aranea bruennichi</name>
    <dbReference type="NCBI Taxonomy" id="94029"/>
    <lineage>
        <taxon>Eukaryota</taxon>
        <taxon>Metazoa</taxon>
        <taxon>Ecdysozoa</taxon>
        <taxon>Arthropoda</taxon>
        <taxon>Chelicerata</taxon>
        <taxon>Arachnida</taxon>
        <taxon>Araneae</taxon>
        <taxon>Araneomorphae</taxon>
        <taxon>Entelegynae</taxon>
        <taxon>Araneoidea</taxon>
        <taxon>Araneidae</taxon>
        <taxon>Argiope</taxon>
    </lineage>
</organism>
<accession>A0A8T0F9X9</accession>
<reference evidence="1" key="1">
    <citation type="journal article" date="2020" name="bioRxiv">
        <title>Chromosome-level reference genome of the European wasp spider Argiope bruennichi: a resource for studies on range expansion and evolutionary adaptation.</title>
        <authorList>
            <person name="Sheffer M.M."/>
            <person name="Hoppe A."/>
            <person name="Krehenwinkel H."/>
            <person name="Uhl G."/>
            <person name="Kuss A.W."/>
            <person name="Jensen L."/>
            <person name="Jensen C."/>
            <person name="Gillespie R.G."/>
            <person name="Hoff K.J."/>
            <person name="Prost S."/>
        </authorList>
    </citation>
    <scope>NUCLEOTIDE SEQUENCE</scope>
</reference>
<dbReference type="EMBL" id="JABXBU010000015">
    <property type="protein sequence ID" value="KAF8787986.1"/>
    <property type="molecule type" value="Genomic_DNA"/>
</dbReference>